<dbReference type="RefSeq" id="WP_137097674.1">
    <property type="nucleotide sequence ID" value="NZ_CP039865.1"/>
</dbReference>
<name>A0A4D7QAW3_9HYPH</name>
<dbReference type="InterPro" id="IPR029039">
    <property type="entry name" value="Flavoprotein-like_sf"/>
</dbReference>
<dbReference type="GO" id="GO:0005829">
    <property type="term" value="C:cytosol"/>
    <property type="evidence" value="ECO:0007669"/>
    <property type="project" value="TreeGrafter"/>
</dbReference>
<evidence type="ECO:0000256" key="1">
    <source>
        <dbReference type="ARBA" id="ARBA00006252"/>
    </source>
</evidence>
<dbReference type="OrthoDB" id="9798454at2"/>
<dbReference type="KEGG" id="paqt:E8L99_00265"/>
<proteinExistence type="inferred from homology"/>
<dbReference type="EMBL" id="CP039865">
    <property type="protein sequence ID" value="QCK84338.1"/>
    <property type="molecule type" value="Genomic_DNA"/>
</dbReference>
<evidence type="ECO:0000313" key="5">
    <source>
        <dbReference type="Proteomes" id="UP000298588"/>
    </source>
</evidence>
<reference evidence="4 5" key="1">
    <citation type="submission" date="2019-04" db="EMBL/GenBank/DDBJ databases">
        <title>Phreatobacter aquaticus sp. nov.</title>
        <authorList>
            <person name="Choi A."/>
            <person name="Baek K."/>
        </authorList>
    </citation>
    <scope>NUCLEOTIDE SEQUENCE [LARGE SCALE GENOMIC DNA]</scope>
    <source>
        <strain evidence="4 5">NMCR1094</strain>
    </source>
</reference>
<dbReference type="Proteomes" id="UP000298588">
    <property type="component" value="Chromosome"/>
</dbReference>
<organism evidence="4 5">
    <name type="scientific">Phreatobacter aquaticus</name>
    <dbReference type="NCBI Taxonomy" id="2570229"/>
    <lineage>
        <taxon>Bacteria</taxon>
        <taxon>Pseudomonadati</taxon>
        <taxon>Pseudomonadota</taxon>
        <taxon>Alphaproteobacteria</taxon>
        <taxon>Hyphomicrobiales</taxon>
        <taxon>Phreatobacteraceae</taxon>
        <taxon>Phreatobacter</taxon>
    </lineage>
</organism>
<sequence length="197" mass="22500">MRMLVVYCHPCSESFTAAVRDRAVAALGEAGHDVRLLDLHAMDFEAVMSAEERRGYHTVGDNEAPIAEHLAALRWCEGLLFVYPTWWYGLPAMLKGWLDRVWIPHATFRMPVPGKPIGRVLTNIRFIGAISTLGSPWWWWKFWMSEPGRRTLLRGLPPLVAPKCRTLWLALHRMDSASYGQREAFLAKVEKAMGKVR</sequence>
<accession>A0A4D7QAW3</accession>
<evidence type="ECO:0000259" key="3">
    <source>
        <dbReference type="Pfam" id="PF02525"/>
    </source>
</evidence>
<dbReference type="InterPro" id="IPR051545">
    <property type="entry name" value="NAD(P)H_dehydrogenase_qn"/>
</dbReference>
<gene>
    <name evidence="4" type="ORF">E8L99_00265</name>
</gene>
<dbReference type="PANTHER" id="PTHR10204:SF34">
    <property type="entry name" value="NAD(P)H DEHYDROGENASE [QUINONE] 1 ISOFORM 1"/>
    <property type="match status" value="1"/>
</dbReference>
<dbReference type="SUPFAM" id="SSF52218">
    <property type="entry name" value="Flavoproteins"/>
    <property type="match status" value="1"/>
</dbReference>
<keyword evidence="5" id="KW-1185">Reference proteome</keyword>
<feature type="domain" description="Flavodoxin-like fold" evidence="3">
    <location>
        <begin position="1"/>
        <end position="131"/>
    </location>
</feature>
<dbReference type="PANTHER" id="PTHR10204">
    <property type="entry name" value="NAD P H OXIDOREDUCTASE-RELATED"/>
    <property type="match status" value="1"/>
</dbReference>
<dbReference type="Pfam" id="PF02525">
    <property type="entry name" value="Flavodoxin_2"/>
    <property type="match status" value="1"/>
</dbReference>
<keyword evidence="2" id="KW-0560">Oxidoreductase</keyword>
<dbReference type="InterPro" id="IPR003680">
    <property type="entry name" value="Flavodoxin_fold"/>
</dbReference>
<protein>
    <submittedName>
        <fullName evidence="4">Flavodoxin family protein</fullName>
    </submittedName>
</protein>
<comment type="similarity">
    <text evidence="1">Belongs to the NAD(P)H dehydrogenase (quinone) family.</text>
</comment>
<dbReference type="Gene3D" id="3.40.50.360">
    <property type="match status" value="1"/>
</dbReference>
<evidence type="ECO:0000256" key="2">
    <source>
        <dbReference type="ARBA" id="ARBA00023002"/>
    </source>
</evidence>
<evidence type="ECO:0000313" key="4">
    <source>
        <dbReference type="EMBL" id="QCK84338.1"/>
    </source>
</evidence>
<dbReference type="AlphaFoldDB" id="A0A4D7QAW3"/>
<dbReference type="GO" id="GO:0003955">
    <property type="term" value="F:NAD(P)H dehydrogenase (quinone) activity"/>
    <property type="evidence" value="ECO:0007669"/>
    <property type="project" value="TreeGrafter"/>
</dbReference>